<dbReference type="GO" id="GO:0000776">
    <property type="term" value="C:kinetochore"/>
    <property type="evidence" value="ECO:0007669"/>
    <property type="project" value="TreeGrafter"/>
</dbReference>
<dbReference type="PANTHER" id="PTHR21567:SF9">
    <property type="entry name" value="CLIP-ASSOCIATING PROTEIN"/>
    <property type="match status" value="1"/>
</dbReference>
<feature type="compositionally biased region" description="Low complexity" evidence="1">
    <location>
        <begin position="418"/>
        <end position="464"/>
    </location>
</feature>
<dbReference type="InterPro" id="IPR011989">
    <property type="entry name" value="ARM-like"/>
</dbReference>
<dbReference type="GO" id="GO:0045180">
    <property type="term" value="C:basal cortex"/>
    <property type="evidence" value="ECO:0007669"/>
    <property type="project" value="TreeGrafter"/>
</dbReference>
<dbReference type="GO" id="GO:0005881">
    <property type="term" value="C:cytoplasmic microtubule"/>
    <property type="evidence" value="ECO:0007669"/>
    <property type="project" value="TreeGrafter"/>
</dbReference>
<dbReference type="InterPro" id="IPR024395">
    <property type="entry name" value="CLASP_N_dom"/>
</dbReference>
<dbReference type="GO" id="GO:0090307">
    <property type="term" value="P:mitotic spindle assembly"/>
    <property type="evidence" value="ECO:0007669"/>
    <property type="project" value="TreeGrafter"/>
</dbReference>
<protein>
    <recommendedName>
        <fullName evidence="2">TOG domain-containing protein</fullName>
    </recommendedName>
</protein>
<feature type="region of interest" description="Disordered" evidence="1">
    <location>
        <begin position="370"/>
        <end position="464"/>
    </location>
</feature>
<dbReference type="Gene3D" id="1.25.10.10">
    <property type="entry name" value="Leucine-rich Repeat Variant"/>
    <property type="match status" value="1"/>
</dbReference>
<keyword evidence="4" id="KW-1185">Reference proteome</keyword>
<proteinExistence type="predicted"/>
<dbReference type="GO" id="GO:0072686">
    <property type="term" value="C:mitotic spindle"/>
    <property type="evidence" value="ECO:0007669"/>
    <property type="project" value="TreeGrafter"/>
</dbReference>
<reference evidence="3" key="1">
    <citation type="submission" date="2022-12" db="EMBL/GenBank/DDBJ databases">
        <title>Chromosome-Level Genome Assembly of Japanese Cedar (Cryptomeriajaponica D. Don).</title>
        <authorList>
            <person name="Fujino T."/>
            <person name="Yamaguchi K."/>
            <person name="Yokoyama T."/>
            <person name="Hamanaka T."/>
            <person name="Harazono Y."/>
            <person name="Kamada H."/>
            <person name="Kobayashi W."/>
            <person name="Ujino-Ihara T."/>
            <person name="Uchiyama K."/>
            <person name="Matsumoto A."/>
            <person name="Izuno A."/>
            <person name="Tsumura Y."/>
            <person name="Toyoda A."/>
            <person name="Shigenobu S."/>
            <person name="Moriguchi Y."/>
            <person name="Ueno S."/>
            <person name="Kasahara M."/>
        </authorList>
    </citation>
    <scope>NUCLEOTIDE SEQUENCE</scope>
</reference>
<dbReference type="AlphaFoldDB" id="A0AAD3NTG5"/>
<dbReference type="SUPFAM" id="SSF48371">
    <property type="entry name" value="ARM repeat"/>
    <property type="match status" value="1"/>
</dbReference>
<dbReference type="GO" id="GO:0008017">
    <property type="term" value="F:microtubule binding"/>
    <property type="evidence" value="ECO:0007669"/>
    <property type="project" value="TreeGrafter"/>
</dbReference>
<feature type="domain" description="TOG" evidence="2">
    <location>
        <begin position="16"/>
        <end position="259"/>
    </location>
</feature>
<evidence type="ECO:0000256" key="1">
    <source>
        <dbReference type="SAM" id="MobiDB-lite"/>
    </source>
</evidence>
<sequence>MASFITSEDMFLKAFDSTPKLNVATQKKLENELSRVTAIISNPNAEWDHRVQAIKHFRTLVNSGIADSDHFHTTTLKTLEIPFQNNICDLRSQVVRETCITIAFLSCRLQQKFARMAEILLPSLIKLIPNSAKIVSTSASVALRFIIQSTHNSRLIPIIKYQLSTSKSKDIHRALCEVAERIVTIWSPAIMERHISDLQEVLKLGICNSDEVARQCARRAFNVFAEHFREPADKLFNSLDQQRQRMLNNLNHGGGSTLSMNGYGATTTSHLNTIGAPSSNNVSSIPTPSNHHSNYGASSNATSVNLVSRLKNTLTTNSTATTTTPTNGSNHINAAISTPSRIRTPTARSTSAIDVSAQRRARARAVYLSSMYTRPRQAGGSSVNTPAKSTVPSNNSSGQHHHTPSSIYNSANTGLHGTPQATNNNPTTPAHQSTHYNHPSNNQQQNNNISSSSSSIYSSPNVVQQQLQQLQQQQAASAEKRDGMALSKAASYLLSVISISSIGENQIVTTIKYFNSLIEKHPPEIVSKLLPELMPPLVIGIDNNAICVRKASVFCHGGCLR</sequence>
<dbReference type="InterPro" id="IPR034085">
    <property type="entry name" value="TOG"/>
</dbReference>
<feature type="compositionally biased region" description="Polar residues" evidence="1">
    <location>
        <begin position="379"/>
        <end position="415"/>
    </location>
</feature>
<comment type="caution">
    <text evidence="3">The sequence shown here is derived from an EMBL/GenBank/DDBJ whole genome shotgun (WGS) entry which is preliminary data.</text>
</comment>
<dbReference type="GO" id="GO:0040001">
    <property type="term" value="P:establishment of mitotic spindle localization"/>
    <property type="evidence" value="ECO:0007669"/>
    <property type="project" value="TreeGrafter"/>
</dbReference>
<dbReference type="GO" id="GO:0005876">
    <property type="term" value="C:spindle microtubule"/>
    <property type="evidence" value="ECO:0007669"/>
    <property type="project" value="TreeGrafter"/>
</dbReference>
<organism evidence="3 4">
    <name type="scientific">Cryptomeria japonica</name>
    <name type="common">Japanese cedar</name>
    <name type="synonym">Cupressus japonica</name>
    <dbReference type="NCBI Taxonomy" id="3369"/>
    <lineage>
        <taxon>Eukaryota</taxon>
        <taxon>Viridiplantae</taxon>
        <taxon>Streptophyta</taxon>
        <taxon>Embryophyta</taxon>
        <taxon>Tracheophyta</taxon>
        <taxon>Spermatophyta</taxon>
        <taxon>Pinopsida</taxon>
        <taxon>Pinidae</taxon>
        <taxon>Conifers II</taxon>
        <taxon>Cupressales</taxon>
        <taxon>Cupressaceae</taxon>
        <taxon>Cryptomeria</taxon>
    </lineage>
</organism>
<feature type="region of interest" description="Disordered" evidence="1">
    <location>
        <begin position="339"/>
        <end position="358"/>
    </location>
</feature>
<dbReference type="GO" id="GO:0005815">
    <property type="term" value="C:microtubule organizing center"/>
    <property type="evidence" value="ECO:0007669"/>
    <property type="project" value="TreeGrafter"/>
</dbReference>
<evidence type="ECO:0000313" key="4">
    <source>
        <dbReference type="Proteomes" id="UP001234787"/>
    </source>
</evidence>
<dbReference type="EMBL" id="BSEH01000901">
    <property type="protein sequence ID" value="GLJ59406.1"/>
    <property type="molecule type" value="Genomic_DNA"/>
</dbReference>
<name>A0AAD3NTG5_CRYJA</name>
<feature type="compositionally biased region" description="Polar residues" evidence="1">
    <location>
        <begin position="339"/>
        <end position="353"/>
    </location>
</feature>
<dbReference type="PANTHER" id="PTHR21567">
    <property type="entry name" value="CLASP"/>
    <property type="match status" value="1"/>
</dbReference>
<dbReference type="Pfam" id="PF12348">
    <property type="entry name" value="CLASP_N"/>
    <property type="match status" value="1"/>
</dbReference>
<evidence type="ECO:0000259" key="2">
    <source>
        <dbReference type="SMART" id="SM01349"/>
    </source>
</evidence>
<evidence type="ECO:0000313" key="3">
    <source>
        <dbReference type="EMBL" id="GLJ59406.1"/>
    </source>
</evidence>
<dbReference type="Proteomes" id="UP001234787">
    <property type="component" value="Unassembled WGS sequence"/>
</dbReference>
<dbReference type="SMART" id="SM01349">
    <property type="entry name" value="TOG"/>
    <property type="match status" value="1"/>
</dbReference>
<dbReference type="InterPro" id="IPR016024">
    <property type="entry name" value="ARM-type_fold"/>
</dbReference>
<accession>A0AAD3NTG5</accession>
<gene>
    <name evidence="3" type="ORF">SUGI_1507300</name>
</gene>